<dbReference type="GO" id="GO:0008514">
    <property type="term" value="F:organic anion transmembrane transporter activity"/>
    <property type="evidence" value="ECO:0007669"/>
    <property type="project" value="InterPro"/>
</dbReference>
<protein>
    <submittedName>
        <fullName evidence="3">Citrate carrier protein</fullName>
    </submittedName>
</protein>
<feature type="transmembrane region" description="Helical" evidence="2">
    <location>
        <begin position="51"/>
        <end position="72"/>
    </location>
</feature>
<dbReference type="InterPro" id="IPR004679">
    <property type="entry name" value="2-OHcarboxylate_transport"/>
</dbReference>
<evidence type="ECO:0000256" key="2">
    <source>
        <dbReference type="SAM" id="Phobius"/>
    </source>
</evidence>
<reference evidence="3 4" key="1">
    <citation type="submission" date="2009-06" db="EMBL/GenBank/DDBJ databases">
        <title>The draft genome of Clostridium carboxidivorans P7.</title>
        <authorList>
            <consortium name="US DOE Joint Genome Institute (JGI-PGF)"/>
            <person name="Lucas S."/>
            <person name="Copeland A."/>
            <person name="Lapidus A."/>
            <person name="Glavina del Rio T."/>
            <person name="Tice H."/>
            <person name="Bruce D."/>
            <person name="Goodwin L."/>
            <person name="Pitluck S."/>
            <person name="Larimer F."/>
            <person name="Land M.L."/>
            <person name="Hauser L."/>
            <person name="Hemme C.L."/>
        </authorList>
    </citation>
    <scope>NUCLEOTIDE SEQUENCE [LARGE SCALE GENOMIC DNA]</scope>
    <source>
        <strain evidence="3 4">P7</strain>
    </source>
</reference>
<comment type="caution">
    <text evidence="3">The sequence shown here is derived from an EMBL/GenBank/DDBJ whole genome shotgun (WGS) entry which is preliminary data.</text>
</comment>
<feature type="transmembrane region" description="Helical" evidence="2">
    <location>
        <begin position="329"/>
        <end position="350"/>
    </location>
</feature>
<dbReference type="OrthoDB" id="8584824at2"/>
<organism evidence="3 4">
    <name type="scientific">Clostridium carboxidivorans P7</name>
    <dbReference type="NCBI Taxonomy" id="536227"/>
    <lineage>
        <taxon>Bacteria</taxon>
        <taxon>Bacillati</taxon>
        <taxon>Bacillota</taxon>
        <taxon>Clostridia</taxon>
        <taxon>Eubacteriales</taxon>
        <taxon>Clostridiaceae</taxon>
        <taxon>Clostridium</taxon>
    </lineage>
</organism>
<feature type="transmembrane region" description="Helical" evidence="2">
    <location>
        <begin position="266"/>
        <end position="283"/>
    </location>
</feature>
<keyword evidence="1" id="KW-0813">Transport</keyword>
<evidence type="ECO:0000256" key="1">
    <source>
        <dbReference type="PIRNR" id="PIRNR005348"/>
    </source>
</evidence>
<comment type="similarity">
    <text evidence="1">Belongs to the 2-hydroxycarboxylate transporter (2-HCT) (TC 2.A.24) family.</text>
</comment>
<feature type="transmembrane region" description="Helical" evidence="2">
    <location>
        <begin position="173"/>
        <end position="199"/>
    </location>
</feature>
<dbReference type="Proteomes" id="UP000004198">
    <property type="component" value="Unassembled WGS sequence"/>
</dbReference>
<dbReference type="AlphaFoldDB" id="C6PY90"/>
<keyword evidence="2" id="KW-1133">Transmembrane helix</keyword>
<keyword evidence="1 2" id="KW-0472">Membrane</keyword>
<dbReference type="KEGG" id="cck:Ccar_14795"/>
<accession>C6PY90</accession>
<name>C6PY90_9CLOT</name>
<keyword evidence="4" id="KW-1185">Reference proteome</keyword>
<feature type="transmembrane region" description="Helical" evidence="2">
    <location>
        <begin position="356"/>
        <end position="375"/>
    </location>
</feature>
<dbReference type="GO" id="GO:0005886">
    <property type="term" value="C:plasma membrane"/>
    <property type="evidence" value="ECO:0007669"/>
    <property type="project" value="UniProtKB-UniRule"/>
</dbReference>
<feature type="transmembrane region" description="Helical" evidence="2">
    <location>
        <begin position="211"/>
        <end position="230"/>
    </location>
</feature>
<dbReference type="GO" id="GO:0015293">
    <property type="term" value="F:symporter activity"/>
    <property type="evidence" value="ECO:0007669"/>
    <property type="project" value="UniProtKB-UniRule"/>
</dbReference>
<sequence>MQTTTDVPRNTDNLFSKILQFKIGEIPIPLFIAISIIIFLSCHYKLLPIDMIGGFAVVMVMGLLLGEIGARVPVLKNIGGPAICTIFIPSALVYYKLLDPTAIKSITALMKTSNFLYLYISVLVVGSILGMNRKVMIKGFVKMFVPLVVGTICAAIGGIIIGLLFGYTPYKSFFFVIAPIVSGGIGEGILPLSVGYSGIIHGSQNDLVAKLVPAAMIGNVIAIMISGLLMRIAIKKPKLTGNGVLVKTGDDQDILQAKTEEKPIDFKLMGAGFLIACTFFIFGTFLSKFIGIPGAIIMIITAAIVKYLKLLPKHIELGAHQIYSLVSKTLTWPLLIGVGVVYTPWSSLIATVTPGYIAICIASVTAMVTSGFYVGKAMNMYPIESALVTSCHSGLGGTGDVAILSGANRMELMPFSQVSTRLGGAGTVILATILLKLFV</sequence>
<dbReference type="STRING" id="536227.Ccar_14795"/>
<dbReference type="Pfam" id="PF03390">
    <property type="entry name" value="2HCT"/>
    <property type="match status" value="1"/>
</dbReference>
<feature type="transmembrane region" description="Helical" evidence="2">
    <location>
        <begin position="78"/>
        <end position="95"/>
    </location>
</feature>
<evidence type="ECO:0000313" key="3">
    <source>
        <dbReference type="EMBL" id="EET85766.1"/>
    </source>
</evidence>
<proteinExistence type="inferred from homology"/>
<dbReference type="RefSeq" id="WP_007062642.1">
    <property type="nucleotide sequence ID" value="NZ_ACVI01000076.1"/>
</dbReference>
<dbReference type="PANTHER" id="PTHR40033:SF1">
    <property type="entry name" value="CITRATE-SODIUM SYMPORTER"/>
    <property type="match status" value="1"/>
</dbReference>
<dbReference type="PIRSF" id="PIRSF005348">
    <property type="entry name" value="YxkH"/>
    <property type="match status" value="1"/>
</dbReference>
<evidence type="ECO:0000313" key="4">
    <source>
        <dbReference type="Proteomes" id="UP000004198"/>
    </source>
</evidence>
<feature type="transmembrane region" description="Helical" evidence="2">
    <location>
        <begin position="143"/>
        <end position="166"/>
    </location>
</feature>
<dbReference type="eggNOG" id="COG3493">
    <property type="taxonomic scope" value="Bacteria"/>
</dbReference>
<feature type="transmembrane region" description="Helical" evidence="2">
    <location>
        <begin position="26"/>
        <end position="44"/>
    </location>
</feature>
<feature type="transmembrane region" description="Helical" evidence="2">
    <location>
        <begin position="289"/>
        <end position="308"/>
    </location>
</feature>
<keyword evidence="1" id="KW-0769">Symport</keyword>
<keyword evidence="2" id="KW-0812">Transmembrane</keyword>
<gene>
    <name evidence="3" type="ORF">CcarbDRAFT_3757</name>
</gene>
<dbReference type="EMBL" id="ACVI01000076">
    <property type="protein sequence ID" value="EET85766.1"/>
    <property type="molecule type" value="Genomic_DNA"/>
</dbReference>
<feature type="transmembrane region" description="Helical" evidence="2">
    <location>
        <begin position="115"/>
        <end position="131"/>
    </location>
</feature>
<dbReference type="PATRIC" id="fig|536227.13.peg.3101"/>
<dbReference type="PANTHER" id="PTHR40033">
    <property type="entry name" value="NA(+)-MALATE SYMPORTER"/>
    <property type="match status" value="1"/>
</dbReference>